<evidence type="ECO:0000313" key="6">
    <source>
        <dbReference type="EMBL" id="PNU03129.1"/>
    </source>
</evidence>
<sequence length="225" mass="25613">MNALCQLAGDWTGTTPTGGIMVERKWDGWRCLRFRGLDGKPRLWSRNGQPLNGADHIVHQLDLFEHVAGVPLFLDGEVVVDDTLDATKRWFESGWRRGGDKGRLHLFDVLTEEEWRAGGSDRPLHERKAWLQELAGAVRDDPALSWDWRPGSRGGDDPTAVQVVEDEWAFTESDVHDMVQRVWAVGGEGLMLKDPEAPYRRKRGPAWLKVKLDNWKRWARTPIAA</sequence>
<dbReference type="GO" id="GO:0006260">
    <property type="term" value="P:DNA replication"/>
    <property type="evidence" value="ECO:0007669"/>
    <property type="project" value="UniProtKB-KW"/>
</dbReference>
<evidence type="ECO:0000256" key="4">
    <source>
        <dbReference type="ARBA" id="ARBA00023204"/>
    </source>
</evidence>
<dbReference type="GO" id="GO:0006281">
    <property type="term" value="P:DNA repair"/>
    <property type="evidence" value="ECO:0007669"/>
    <property type="project" value="UniProtKB-KW"/>
</dbReference>
<proteinExistence type="predicted"/>
<keyword evidence="4" id="KW-0234">DNA repair</keyword>
<organism evidence="6 7">
    <name type="scientific">Novosphingobium guangzhouense</name>
    <dbReference type="NCBI Taxonomy" id="1850347"/>
    <lineage>
        <taxon>Bacteria</taxon>
        <taxon>Pseudomonadati</taxon>
        <taxon>Pseudomonadota</taxon>
        <taxon>Alphaproteobacteria</taxon>
        <taxon>Sphingomonadales</taxon>
        <taxon>Sphingomonadaceae</taxon>
        <taxon>Novosphingobium</taxon>
    </lineage>
</organism>
<comment type="caution">
    <text evidence="6">The sequence shown here is derived from an EMBL/GenBank/DDBJ whole genome shotgun (WGS) entry which is preliminary data.</text>
</comment>
<keyword evidence="2" id="KW-0235">DNA replication</keyword>
<dbReference type="AlphaFoldDB" id="A0A2K2FWG1"/>
<keyword evidence="3" id="KW-0227">DNA damage</keyword>
<feature type="domain" description="ATP-dependent DNA ligase family profile" evidence="5">
    <location>
        <begin position="104"/>
        <end position="225"/>
    </location>
</feature>
<dbReference type="OrthoDB" id="7432598at2"/>
<evidence type="ECO:0000256" key="2">
    <source>
        <dbReference type="ARBA" id="ARBA00022705"/>
    </source>
</evidence>
<protein>
    <recommendedName>
        <fullName evidence="5">ATP-dependent DNA ligase family profile domain-containing protein</fullName>
    </recommendedName>
</protein>
<dbReference type="GO" id="GO:0006310">
    <property type="term" value="P:DNA recombination"/>
    <property type="evidence" value="ECO:0007669"/>
    <property type="project" value="InterPro"/>
</dbReference>
<dbReference type="GO" id="GO:0005524">
    <property type="term" value="F:ATP binding"/>
    <property type="evidence" value="ECO:0007669"/>
    <property type="project" value="InterPro"/>
</dbReference>
<gene>
    <name evidence="6" type="ORF">A8V01_24920</name>
</gene>
<dbReference type="EMBL" id="LYMM01000058">
    <property type="protein sequence ID" value="PNU03129.1"/>
    <property type="molecule type" value="Genomic_DNA"/>
</dbReference>
<reference evidence="6 7" key="1">
    <citation type="submission" date="2016-05" db="EMBL/GenBank/DDBJ databases">
        <title>Complete genome sequence of Novosphingobium guangzhouense SA925(T).</title>
        <authorList>
            <person name="Sha S."/>
        </authorList>
    </citation>
    <scope>NUCLEOTIDE SEQUENCE [LARGE SCALE GENOMIC DNA]</scope>
    <source>
        <strain evidence="6 7">SA925</strain>
    </source>
</reference>
<keyword evidence="1" id="KW-0436">Ligase</keyword>
<dbReference type="GO" id="GO:0003910">
    <property type="term" value="F:DNA ligase (ATP) activity"/>
    <property type="evidence" value="ECO:0007669"/>
    <property type="project" value="InterPro"/>
</dbReference>
<dbReference type="InterPro" id="IPR012310">
    <property type="entry name" value="DNA_ligase_ATP-dep_cent"/>
</dbReference>
<dbReference type="InterPro" id="IPR050326">
    <property type="entry name" value="NAD_dep_DNA_ligaseB"/>
</dbReference>
<dbReference type="Proteomes" id="UP000236327">
    <property type="component" value="Unassembled WGS sequence"/>
</dbReference>
<evidence type="ECO:0000313" key="7">
    <source>
        <dbReference type="Proteomes" id="UP000236327"/>
    </source>
</evidence>
<dbReference type="SUPFAM" id="SSF56091">
    <property type="entry name" value="DNA ligase/mRNA capping enzyme, catalytic domain"/>
    <property type="match status" value="1"/>
</dbReference>
<evidence type="ECO:0000256" key="3">
    <source>
        <dbReference type="ARBA" id="ARBA00022763"/>
    </source>
</evidence>
<dbReference type="PANTHER" id="PTHR47810:SF1">
    <property type="entry name" value="DNA LIGASE B"/>
    <property type="match status" value="1"/>
</dbReference>
<accession>A0A2K2FWG1</accession>
<name>A0A2K2FWG1_9SPHN</name>
<dbReference type="PANTHER" id="PTHR47810">
    <property type="entry name" value="DNA LIGASE"/>
    <property type="match status" value="1"/>
</dbReference>
<dbReference type="PROSITE" id="PS50160">
    <property type="entry name" value="DNA_LIGASE_A3"/>
    <property type="match status" value="1"/>
</dbReference>
<evidence type="ECO:0000256" key="1">
    <source>
        <dbReference type="ARBA" id="ARBA00022598"/>
    </source>
</evidence>
<keyword evidence="7" id="KW-1185">Reference proteome</keyword>
<evidence type="ECO:0000259" key="5">
    <source>
        <dbReference type="PROSITE" id="PS50160"/>
    </source>
</evidence>
<dbReference type="Gene3D" id="3.30.470.30">
    <property type="entry name" value="DNA ligase/mRNA capping enzyme"/>
    <property type="match status" value="1"/>
</dbReference>
<dbReference type="Pfam" id="PF01068">
    <property type="entry name" value="DNA_ligase_A_M"/>
    <property type="match status" value="1"/>
</dbReference>